<gene>
    <name evidence="2" type="ORF">ACE1CI_12940</name>
</gene>
<comment type="caution">
    <text evidence="2">The sequence shown here is derived from an EMBL/GenBank/DDBJ whole genome shotgun (WGS) entry which is preliminary data.</text>
</comment>
<dbReference type="EMBL" id="JBHFNR010000089">
    <property type="protein sequence ID" value="MFB2893811.1"/>
    <property type="molecule type" value="Genomic_DNA"/>
</dbReference>
<accession>A0ABV4XQ37</accession>
<feature type="region of interest" description="Disordered" evidence="1">
    <location>
        <begin position="1"/>
        <end position="74"/>
    </location>
</feature>
<evidence type="ECO:0000313" key="2">
    <source>
        <dbReference type="EMBL" id="MFB2893811.1"/>
    </source>
</evidence>
<reference evidence="2 3" key="1">
    <citation type="submission" date="2024-09" db="EMBL/GenBank/DDBJ databases">
        <title>Floridaenema gen nov. (Aerosakkonemataceae, Aerosakkonematales ord. nov., Cyanobacteria) from benthic tropical and subtropical fresh waters, with the description of four new species.</title>
        <authorList>
            <person name="Moretto J.A."/>
            <person name="Berthold D.E."/>
            <person name="Lefler F.W."/>
            <person name="Huang I.-S."/>
            <person name="Laughinghouse H. IV."/>
        </authorList>
    </citation>
    <scope>NUCLEOTIDE SEQUENCE [LARGE SCALE GENOMIC DNA]</scope>
    <source>
        <strain evidence="2 3">BLCC-F50</strain>
    </source>
</reference>
<feature type="compositionally biased region" description="Basic and acidic residues" evidence="1">
    <location>
        <begin position="1"/>
        <end position="18"/>
    </location>
</feature>
<sequence>MNSEKPRSATTPREETTDRGLIQPDAGPDSFVSDRNDRIPEGVEPNNNPEDIFNPDEQSKLGDRQITIANISAG</sequence>
<protein>
    <submittedName>
        <fullName evidence="2">Uncharacterized protein</fullName>
    </submittedName>
</protein>
<evidence type="ECO:0000313" key="3">
    <source>
        <dbReference type="Proteomes" id="UP001576784"/>
    </source>
</evidence>
<organism evidence="2 3">
    <name type="scientific">Floridaenema flaviceps BLCC-F50</name>
    <dbReference type="NCBI Taxonomy" id="3153642"/>
    <lineage>
        <taxon>Bacteria</taxon>
        <taxon>Bacillati</taxon>
        <taxon>Cyanobacteriota</taxon>
        <taxon>Cyanophyceae</taxon>
        <taxon>Oscillatoriophycideae</taxon>
        <taxon>Aerosakkonematales</taxon>
        <taxon>Aerosakkonemataceae</taxon>
        <taxon>Floridanema</taxon>
        <taxon>Floridanema flaviceps</taxon>
    </lineage>
</organism>
<name>A0ABV4XQ37_9CYAN</name>
<evidence type="ECO:0000256" key="1">
    <source>
        <dbReference type="SAM" id="MobiDB-lite"/>
    </source>
</evidence>
<feature type="compositionally biased region" description="Basic and acidic residues" evidence="1">
    <location>
        <begin position="32"/>
        <end position="41"/>
    </location>
</feature>
<proteinExistence type="predicted"/>
<dbReference type="RefSeq" id="WP_413263466.1">
    <property type="nucleotide sequence ID" value="NZ_JBHFNR010000089.1"/>
</dbReference>
<keyword evidence="3" id="KW-1185">Reference proteome</keyword>
<dbReference type="Proteomes" id="UP001576784">
    <property type="component" value="Unassembled WGS sequence"/>
</dbReference>